<dbReference type="InterPro" id="IPR035994">
    <property type="entry name" value="Nucleoside_phosphorylase_sf"/>
</dbReference>
<protein>
    <submittedName>
        <fullName evidence="3">Unannotated protein</fullName>
    </submittedName>
</protein>
<dbReference type="InterPro" id="IPR000845">
    <property type="entry name" value="Nucleoside_phosphorylase_d"/>
</dbReference>
<feature type="domain" description="Nucleoside phosphorylase" evidence="1">
    <location>
        <begin position="42"/>
        <end position="235"/>
    </location>
</feature>
<dbReference type="GO" id="GO:0005829">
    <property type="term" value="C:cytosol"/>
    <property type="evidence" value="ECO:0007669"/>
    <property type="project" value="TreeGrafter"/>
</dbReference>
<dbReference type="AlphaFoldDB" id="A0A6J7QGW5"/>
<proteinExistence type="predicted"/>
<dbReference type="PANTHER" id="PTHR43691">
    <property type="entry name" value="URIDINE PHOSPHORYLASE"/>
    <property type="match status" value="1"/>
</dbReference>
<gene>
    <name evidence="2" type="ORF">UFOPK2809_00005</name>
    <name evidence="3" type="ORF">UFOPK4092_00594</name>
</gene>
<dbReference type="EMBL" id="CAFBPJ010000049">
    <property type="protein sequence ID" value="CAB5014893.1"/>
    <property type="molecule type" value="Genomic_DNA"/>
</dbReference>
<dbReference type="EMBL" id="CAEZZA010000001">
    <property type="protein sequence ID" value="CAB4735688.1"/>
    <property type="molecule type" value="Genomic_DNA"/>
</dbReference>
<dbReference type="CDD" id="cd17767">
    <property type="entry name" value="UP_EcUdp-like"/>
    <property type="match status" value="1"/>
</dbReference>
<name>A0A6J7QGW5_9ZZZZ</name>
<evidence type="ECO:0000313" key="2">
    <source>
        <dbReference type="EMBL" id="CAB4735688.1"/>
    </source>
</evidence>
<dbReference type="GO" id="GO:0009116">
    <property type="term" value="P:nucleoside metabolic process"/>
    <property type="evidence" value="ECO:0007669"/>
    <property type="project" value="InterPro"/>
</dbReference>
<evidence type="ECO:0000259" key="1">
    <source>
        <dbReference type="Pfam" id="PF01048"/>
    </source>
</evidence>
<accession>A0A6J7QGW5</accession>
<dbReference type="SUPFAM" id="SSF53167">
    <property type="entry name" value="Purine and uridine phosphorylases"/>
    <property type="match status" value="1"/>
</dbReference>
<dbReference type="GO" id="GO:0003824">
    <property type="term" value="F:catalytic activity"/>
    <property type="evidence" value="ECO:0007669"/>
    <property type="project" value="InterPro"/>
</dbReference>
<reference evidence="3" key="1">
    <citation type="submission" date="2020-05" db="EMBL/GenBank/DDBJ databases">
        <authorList>
            <person name="Chiriac C."/>
            <person name="Salcher M."/>
            <person name="Ghai R."/>
            <person name="Kavagutti S V."/>
        </authorList>
    </citation>
    <scope>NUCLEOTIDE SEQUENCE</scope>
</reference>
<sequence>MSDKENTPPLFDVDGISVMTKITEQDVGRYVILSVHDPLGYEEDVAAVIAGYLDDAYLVADTHMFVTYTGFYKGTKVTVCSTGSGAPETEIALVDFFRFSKADTFIRAGTSGTYLEDVAVGDIVIAAGAVRDEGTSHAYVVPTYPAIANYEVMLAMLQAADDLGVRHHLGITRSTDSCQAGQGRPVLGYHQQDSKAIPEYWKQAGILNFERETSIIYVMSSLFGFRGCAVNAVVNSTPRSELVVGAGSDEVFRTVLEGIHLLAHWDAIKATSGKPYLLPSMLATESNREES</sequence>
<organism evidence="3">
    <name type="scientific">freshwater metagenome</name>
    <dbReference type="NCBI Taxonomy" id="449393"/>
    <lineage>
        <taxon>unclassified sequences</taxon>
        <taxon>metagenomes</taxon>
        <taxon>ecological metagenomes</taxon>
    </lineage>
</organism>
<evidence type="ECO:0000313" key="3">
    <source>
        <dbReference type="EMBL" id="CAB5014893.1"/>
    </source>
</evidence>
<dbReference type="Pfam" id="PF01048">
    <property type="entry name" value="PNP_UDP_1"/>
    <property type="match status" value="1"/>
</dbReference>
<dbReference type="Gene3D" id="3.40.50.1580">
    <property type="entry name" value="Nucleoside phosphorylase domain"/>
    <property type="match status" value="1"/>
</dbReference>
<dbReference type="PANTHER" id="PTHR43691:SF11">
    <property type="entry name" value="FI09636P-RELATED"/>
    <property type="match status" value="1"/>
</dbReference>